<feature type="transmembrane region" description="Helical" evidence="1">
    <location>
        <begin position="12"/>
        <end position="35"/>
    </location>
</feature>
<reference evidence="4" key="3">
    <citation type="submission" date="2015-04" db="UniProtKB">
        <authorList>
            <consortium name="EnsemblPlants"/>
        </authorList>
    </citation>
    <scope>IDENTIFICATION</scope>
    <source>
        <strain evidence="4">cv. Jemalong A17</strain>
    </source>
</reference>
<dbReference type="Pfam" id="PF07127">
    <property type="entry name" value="Nodulin_late"/>
    <property type="match status" value="1"/>
</dbReference>
<reference evidence="3 5" key="1">
    <citation type="journal article" date="2011" name="Nature">
        <title>The Medicago genome provides insight into the evolution of rhizobial symbioses.</title>
        <authorList>
            <person name="Young N.D."/>
            <person name="Debelle F."/>
            <person name="Oldroyd G.E."/>
            <person name="Geurts R."/>
            <person name="Cannon S.B."/>
            <person name="Udvardi M.K."/>
            <person name="Benedito V.A."/>
            <person name="Mayer K.F."/>
            <person name="Gouzy J."/>
            <person name="Schoof H."/>
            <person name="Van de Peer Y."/>
            <person name="Proost S."/>
            <person name="Cook D.R."/>
            <person name="Meyers B.C."/>
            <person name="Spannagl M."/>
            <person name="Cheung F."/>
            <person name="De Mita S."/>
            <person name="Krishnakumar V."/>
            <person name="Gundlach H."/>
            <person name="Zhou S."/>
            <person name="Mudge J."/>
            <person name="Bharti A.K."/>
            <person name="Murray J.D."/>
            <person name="Naoumkina M.A."/>
            <person name="Rosen B."/>
            <person name="Silverstein K.A."/>
            <person name="Tang H."/>
            <person name="Rombauts S."/>
            <person name="Zhao P.X."/>
            <person name="Zhou P."/>
            <person name="Barbe V."/>
            <person name="Bardou P."/>
            <person name="Bechner M."/>
            <person name="Bellec A."/>
            <person name="Berger A."/>
            <person name="Berges H."/>
            <person name="Bidwell S."/>
            <person name="Bisseling T."/>
            <person name="Choisne N."/>
            <person name="Couloux A."/>
            <person name="Denny R."/>
            <person name="Deshpande S."/>
            <person name="Dai X."/>
            <person name="Doyle J.J."/>
            <person name="Dudez A.M."/>
            <person name="Farmer A.D."/>
            <person name="Fouteau S."/>
            <person name="Franken C."/>
            <person name="Gibelin C."/>
            <person name="Gish J."/>
            <person name="Goldstein S."/>
            <person name="Gonzalez A.J."/>
            <person name="Green P.J."/>
            <person name="Hallab A."/>
            <person name="Hartog M."/>
            <person name="Hua A."/>
            <person name="Humphray S.J."/>
            <person name="Jeong D.H."/>
            <person name="Jing Y."/>
            <person name="Jocker A."/>
            <person name="Kenton S.M."/>
            <person name="Kim D.J."/>
            <person name="Klee K."/>
            <person name="Lai H."/>
            <person name="Lang C."/>
            <person name="Lin S."/>
            <person name="Macmil S.L."/>
            <person name="Magdelenat G."/>
            <person name="Matthews L."/>
            <person name="McCorrison J."/>
            <person name="Monaghan E.L."/>
            <person name="Mun J.H."/>
            <person name="Najar F.Z."/>
            <person name="Nicholson C."/>
            <person name="Noirot C."/>
            <person name="O'Bleness M."/>
            <person name="Paule C.R."/>
            <person name="Poulain J."/>
            <person name="Prion F."/>
            <person name="Qin B."/>
            <person name="Qu C."/>
            <person name="Retzel E.F."/>
            <person name="Riddle C."/>
            <person name="Sallet E."/>
            <person name="Samain S."/>
            <person name="Samson N."/>
            <person name="Sanders I."/>
            <person name="Saurat O."/>
            <person name="Scarpelli C."/>
            <person name="Schiex T."/>
            <person name="Segurens B."/>
            <person name="Severin A.J."/>
            <person name="Sherrier D.J."/>
            <person name="Shi R."/>
            <person name="Sims S."/>
            <person name="Singer S.R."/>
            <person name="Sinharoy S."/>
            <person name="Sterck L."/>
            <person name="Viollet A."/>
            <person name="Wang B.B."/>
            <person name="Wang K."/>
            <person name="Wang M."/>
            <person name="Wang X."/>
            <person name="Warfsmann J."/>
            <person name="Weissenbach J."/>
            <person name="White D.D."/>
            <person name="White J.D."/>
            <person name="Wiley G.B."/>
            <person name="Wincker P."/>
            <person name="Xing Y."/>
            <person name="Yang L."/>
            <person name="Yao Z."/>
            <person name="Ying F."/>
            <person name="Zhai J."/>
            <person name="Zhou L."/>
            <person name="Zuber A."/>
            <person name="Denarie J."/>
            <person name="Dixon R.A."/>
            <person name="May G.D."/>
            <person name="Schwartz D.C."/>
            <person name="Rogers J."/>
            <person name="Quetier F."/>
            <person name="Town C.D."/>
            <person name="Roe B.A."/>
        </authorList>
    </citation>
    <scope>NUCLEOTIDE SEQUENCE [LARGE SCALE GENOMIC DNA]</scope>
    <source>
        <strain evidence="3">A17</strain>
        <strain evidence="4 5">cv. Jemalong A17</strain>
    </source>
</reference>
<evidence type="ECO:0000313" key="3">
    <source>
        <dbReference type="EMBL" id="KEH19599.1"/>
    </source>
</evidence>
<dbReference type="EMBL" id="CM001224">
    <property type="protein sequence ID" value="KEH19599.1"/>
    <property type="molecule type" value="Genomic_DNA"/>
</dbReference>
<evidence type="ECO:0000313" key="5">
    <source>
        <dbReference type="Proteomes" id="UP000002051"/>
    </source>
</evidence>
<reference evidence="3 5" key="2">
    <citation type="journal article" date="2014" name="BMC Genomics">
        <title>An improved genome release (version Mt4.0) for the model legume Medicago truncatula.</title>
        <authorList>
            <person name="Tang H."/>
            <person name="Krishnakumar V."/>
            <person name="Bidwell S."/>
            <person name="Rosen B."/>
            <person name="Chan A."/>
            <person name="Zhou S."/>
            <person name="Gentzbittel L."/>
            <person name="Childs K.L."/>
            <person name="Yandell M."/>
            <person name="Gundlach H."/>
            <person name="Mayer K.F."/>
            <person name="Schwartz D.C."/>
            <person name="Town C.D."/>
        </authorList>
    </citation>
    <scope>GENOME REANNOTATION</scope>
    <source>
        <strain evidence="3">A17</strain>
        <strain evidence="4 5">cv. Jemalong A17</strain>
    </source>
</reference>
<evidence type="ECO:0000256" key="1">
    <source>
        <dbReference type="SAM" id="Phobius"/>
    </source>
</evidence>
<dbReference type="EnsemblPlants" id="KEH19599">
    <property type="protein sequence ID" value="KEH19599"/>
    <property type="gene ID" value="MTR_8g464730"/>
</dbReference>
<gene>
    <name evidence="3" type="ordered locus">MTR_8g464730</name>
</gene>
<feature type="domain" description="Late nodulin" evidence="2">
    <location>
        <begin position="1"/>
        <end position="65"/>
    </location>
</feature>
<keyword evidence="1" id="KW-0472">Membrane</keyword>
<name>A0A072TQ08_MEDTR</name>
<protein>
    <submittedName>
        <fullName evidence="3">Nodule Cysteine-Rich (NCR) secreted peptide</fullName>
    </submittedName>
</protein>
<dbReference type="Proteomes" id="UP000002051">
    <property type="component" value="Chromosome 8"/>
</dbReference>
<dbReference type="InterPro" id="IPR009810">
    <property type="entry name" value="Nodulin_late_dom"/>
</dbReference>
<keyword evidence="5" id="KW-1185">Reference proteome</keyword>
<proteinExistence type="predicted"/>
<organism evidence="3 5">
    <name type="scientific">Medicago truncatula</name>
    <name type="common">Barrel medic</name>
    <name type="synonym">Medicago tribuloides</name>
    <dbReference type="NCBI Taxonomy" id="3880"/>
    <lineage>
        <taxon>Eukaryota</taxon>
        <taxon>Viridiplantae</taxon>
        <taxon>Streptophyta</taxon>
        <taxon>Embryophyta</taxon>
        <taxon>Tracheophyta</taxon>
        <taxon>Spermatophyta</taxon>
        <taxon>Magnoliopsida</taxon>
        <taxon>eudicotyledons</taxon>
        <taxon>Gunneridae</taxon>
        <taxon>Pentapetalae</taxon>
        <taxon>rosids</taxon>
        <taxon>fabids</taxon>
        <taxon>Fabales</taxon>
        <taxon>Fabaceae</taxon>
        <taxon>Papilionoideae</taxon>
        <taxon>50 kb inversion clade</taxon>
        <taxon>NPAAA clade</taxon>
        <taxon>Hologalegina</taxon>
        <taxon>IRL clade</taxon>
        <taxon>Trifolieae</taxon>
        <taxon>Medicago</taxon>
    </lineage>
</organism>
<evidence type="ECO:0000313" key="4">
    <source>
        <dbReference type="EnsemblPlants" id="KEH19599"/>
    </source>
</evidence>
<sequence>MAKIANFVYSMIIFLSLFLVATKAEFTLFILSFFVTRYYPCNTDSDCPQNMCTPDMEPRCWTGYCSSCYIRWGK</sequence>
<dbReference type="AlphaFoldDB" id="A0A072TQ08"/>
<keyword evidence="1" id="KW-0812">Transmembrane</keyword>
<dbReference type="HOGENOM" id="CLU_181053_0_4_1"/>
<accession>A0A072TQ08</accession>
<evidence type="ECO:0000259" key="2">
    <source>
        <dbReference type="Pfam" id="PF07127"/>
    </source>
</evidence>
<dbReference type="GO" id="GO:0046872">
    <property type="term" value="F:metal ion binding"/>
    <property type="evidence" value="ECO:0007669"/>
    <property type="project" value="InterPro"/>
</dbReference>
<keyword evidence="1" id="KW-1133">Transmembrane helix</keyword>